<dbReference type="PANTHER" id="PTHR30363:SF46">
    <property type="entry name" value="LYSR FAMILY TRANSCRIPTIONAL REGULATOR"/>
    <property type="match status" value="1"/>
</dbReference>
<evidence type="ECO:0000256" key="3">
    <source>
        <dbReference type="ARBA" id="ARBA00023163"/>
    </source>
</evidence>
<keyword evidence="1" id="KW-0805">Transcription regulation</keyword>
<keyword evidence="6" id="KW-1185">Reference proteome</keyword>
<name>A0A1I1W4L4_9BACI</name>
<dbReference type="OrthoDB" id="9798651at2"/>
<dbReference type="PRINTS" id="PR00037">
    <property type="entry name" value="HTHLACR"/>
</dbReference>
<dbReference type="InterPro" id="IPR018356">
    <property type="entry name" value="Tscrpt_reg_HTH_DeoR_CS"/>
</dbReference>
<dbReference type="SUPFAM" id="SSF100950">
    <property type="entry name" value="NagB/RpiA/CoA transferase-like"/>
    <property type="match status" value="1"/>
</dbReference>
<evidence type="ECO:0000259" key="4">
    <source>
        <dbReference type="PROSITE" id="PS51000"/>
    </source>
</evidence>
<dbReference type="RefSeq" id="WP_090084518.1">
    <property type="nucleotide sequence ID" value="NZ_FOMR01000005.1"/>
</dbReference>
<evidence type="ECO:0000313" key="5">
    <source>
        <dbReference type="EMBL" id="SFD90196.1"/>
    </source>
</evidence>
<feature type="domain" description="HTH deoR-type" evidence="4">
    <location>
        <begin position="3"/>
        <end position="58"/>
    </location>
</feature>
<protein>
    <submittedName>
        <fullName evidence="5">DNA-binding transcriptional regulator of sugar metabolism, DeoR/GlpR family</fullName>
    </submittedName>
</protein>
<dbReference type="Pfam" id="PF08220">
    <property type="entry name" value="HTH_DeoR"/>
    <property type="match status" value="1"/>
</dbReference>
<keyword evidence="2 5" id="KW-0238">DNA-binding</keyword>
<dbReference type="InterPro" id="IPR036390">
    <property type="entry name" value="WH_DNA-bd_sf"/>
</dbReference>
<dbReference type="InterPro" id="IPR050313">
    <property type="entry name" value="Carb_Metab_HTH_regulators"/>
</dbReference>
<evidence type="ECO:0000256" key="2">
    <source>
        <dbReference type="ARBA" id="ARBA00023125"/>
    </source>
</evidence>
<dbReference type="SMART" id="SM01134">
    <property type="entry name" value="DeoRC"/>
    <property type="match status" value="1"/>
</dbReference>
<dbReference type="Gene3D" id="3.40.50.1360">
    <property type="match status" value="1"/>
</dbReference>
<dbReference type="InterPro" id="IPR001034">
    <property type="entry name" value="DeoR_HTH"/>
</dbReference>
<organism evidence="5 6">
    <name type="scientific">Lentibacillus persicus</name>
    <dbReference type="NCBI Taxonomy" id="640948"/>
    <lineage>
        <taxon>Bacteria</taxon>
        <taxon>Bacillati</taxon>
        <taxon>Bacillota</taxon>
        <taxon>Bacilli</taxon>
        <taxon>Bacillales</taxon>
        <taxon>Bacillaceae</taxon>
        <taxon>Lentibacillus</taxon>
    </lineage>
</organism>
<dbReference type="InterPro" id="IPR037171">
    <property type="entry name" value="NagB/RpiA_transferase-like"/>
</dbReference>
<dbReference type="InterPro" id="IPR014036">
    <property type="entry name" value="DeoR-like_C"/>
</dbReference>
<dbReference type="SMART" id="SM00420">
    <property type="entry name" value="HTH_DEOR"/>
    <property type="match status" value="1"/>
</dbReference>
<dbReference type="GO" id="GO:0003700">
    <property type="term" value="F:DNA-binding transcription factor activity"/>
    <property type="evidence" value="ECO:0007669"/>
    <property type="project" value="InterPro"/>
</dbReference>
<dbReference type="PROSITE" id="PS51000">
    <property type="entry name" value="HTH_DEOR_2"/>
    <property type="match status" value="1"/>
</dbReference>
<dbReference type="PROSITE" id="PS00894">
    <property type="entry name" value="HTH_DEOR_1"/>
    <property type="match status" value="1"/>
</dbReference>
<dbReference type="AlphaFoldDB" id="A0A1I1W4L4"/>
<dbReference type="GO" id="GO:0003677">
    <property type="term" value="F:DNA binding"/>
    <property type="evidence" value="ECO:0007669"/>
    <property type="project" value="UniProtKB-KW"/>
</dbReference>
<sequence length="254" mass="27706">MLPVERRKWIEDQILINGKIDIDSSSKQLNVSSMTIRRDLKELENENKVIRTHGGAVSPESLITEIPYSSKKGQNINEKKSIALKAKSIIKPDSTIILDSGTTTLELAKLLKGRNDLTIVTNDIKIAGELMSSLNKVIVTGGEMQKDIGALFGAATQQMLKVIHADVFFLGAHAVDISRGVTSPTFDKSLIKQLMIDASKETWLLADYSKFGKKAFSSVCSLTDLDGVITDSNLESSINSQLEPSVPVLYGGEL</sequence>
<dbReference type="PANTHER" id="PTHR30363">
    <property type="entry name" value="HTH-TYPE TRANSCRIPTIONAL REGULATOR SRLR-RELATED"/>
    <property type="match status" value="1"/>
</dbReference>
<accession>A0A1I1W4L4</accession>
<dbReference type="STRING" id="640948.SAMN05216238_105211"/>
<keyword evidence="3" id="KW-0804">Transcription</keyword>
<dbReference type="EMBL" id="FOMR01000005">
    <property type="protein sequence ID" value="SFD90196.1"/>
    <property type="molecule type" value="Genomic_DNA"/>
</dbReference>
<dbReference type="Proteomes" id="UP000199474">
    <property type="component" value="Unassembled WGS sequence"/>
</dbReference>
<evidence type="ECO:0000256" key="1">
    <source>
        <dbReference type="ARBA" id="ARBA00023015"/>
    </source>
</evidence>
<evidence type="ECO:0000313" key="6">
    <source>
        <dbReference type="Proteomes" id="UP000199474"/>
    </source>
</evidence>
<gene>
    <name evidence="5" type="ORF">SAMN05216238_105211</name>
</gene>
<reference evidence="6" key="1">
    <citation type="submission" date="2016-10" db="EMBL/GenBank/DDBJ databases">
        <authorList>
            <person name="Varghese N."/>
            <person name="Submissions S."/>
        </authorList>
    </citation>
    <scope>NUCLEOTIDE SEQUENCE [LARGE SCALE GENOMIC DNA]</scope>
    <source>
        <strain evidence="6">DSM 22530</strain>
    </source>
</reference>
<proteinExistence type="predicted"/>
<dbReference type="Pfam" id="PF00455">
    <property type="entry name" value="DeoRC"/>
    <property type="match status" value="1"/>
</dbReference>
<dbReference type="SUPFAM" id="SSF46785">
    <property type="entry name" value="Winged helix' DNA-binding domain"/>
    <property type="match status" value="1"/>
</dbReference>